<reference evidence="7" key="2">
    <citation type="submission" date="2020-10" db="UniProtKB">
        <authorList>
            <consortium name="WormBaseParasite"/>
        </authorList>
    </citation>
    <scope>IDENTIFICATION</scope>
</reference>
<dbReference type="AlphaFoldDB" id="A0A7E4VMQ2"/>
<reference evidence="6" key="1">
    <citation type="journal article" date="2013" name="Genetics">
        <title>The draft genome and transcriptome of Panagrellus redivivus are shaped by the harsh demands of a free-living lifestyle.</title>
        <authorList>
            <person name="Srinivasan J."/>
            <person name="Dillman A.R."/>
            <person name="Macchietto M.G."/>
            <person name="Heikkinen L."/>
            <person name="Lakso M."/>
            <person name="Fracchia K.M."/>
            <person name="Antoshechkin I."/>
            <person name="Mortazavi A."/>
            <person name="Wong G."/>
            <person name="Sternberg P.W."/>
        </authorList>
    </citation>
    <scope>NUCLEOTIDE SEQUENCE [LARGE SCALE GENOMIC DNA]</scope>
    <source>
        <strain evidence="6">MT8872</strain>
    </source>
</reference>
<name>A0A7E4VMQ2_PANRE</name>
<evidence type="ECO:0000256" key="1">
    <source>
        <dbReference type="ARBA" id="ARBA00010171"/>
    </source>
</evidence>
<dbReference type="InterPro" id="IPR027417">
    <property type="entry name" value="P-loop_NTPase"/>
</dbReference>
<evidence type="ECO:0000259" key="5">
    <source>
        <dbReference type="Pfam" id="PF02463"/>
    </source>
</evidence>
<dbReference type="PANTHER" id="PTHR45916:SF1">
    <property type="entry name" value="STRUCTURAL MAINTENANCE OF CHROMOSOMES PROTEIN 5"/>
    <property type="match status" value="1"/>
</dbReference>
<proteinExistence type="inferred from homology"/>
<feature type="domain" description="RecF/RecN/SMC N-terminal" evidence="5">
    <location>
        <begin position="19"/>
        <end position="997"/>
    </location>
</feature>
<accession>A0A7E4VMQ2</accession>
<sequence length="1051" mass="121123">MDDDEILGFTPEQFSPGSIKKLVFRNFLTFDDLTLQPGPNLNVLIGPNGCGKSTVNCGICLASGGSPKLLGRSDKLSDYVKHGKPGGWVEMYLCDPDEGEEGVIRFKVVIRKTNSVQYYIDGCPVSKTAVQEAIVKYNIQIDNPCVFLAQDKVKSFAEQDAVKLLMNTEKAGSKDLLDLHNQLMEKSESGNSVEVIKKEQEDKLKRIREEINRVRPLAENYKENQQRNMHLRTFREKVLYLNAKNANDAFKRKQKLNKSAQALIDKISAEMRTVEDEMAKTRTEVEKVNLKKLSVKLMNLKEDFARKCDTIGDCFDNASLNSARRQLVTLEKEFTNWEKDVKNAVEVRNVAHQAWKDAEAVKVDETRSKQLKEQLIEITKKFKQEKQSIDFNRRDFMSKKREIERRLESDQASVKSKVKEMAQKTGNRDVINAWEYYSTHPKEFRFPVYMPYTCIVVDKANIIYFNHVFGRKDMSMFVFGCRQDEELLTSKFRISSTIVDYQNLPDYSNSISPKLKKCGFHDYMINMFDAPPPVKAYLNAVYQLSILPIGGAEVDRNCEAIAHNNRELKLFFSNRSRIQIICSFYDPNRRTVKRSDFNKNKILLTEVNTVPTGSQSAKDLHDINAKLKALDQREQQNAGLIRQREVLERDYQHSRKQNMEAINKVESARLHYEKCVRSLGYKQENKPDIEQARAALKEREKLTRMKLPAEFHRIVEMSDDCYQTIKTCVINEAIKRRHQAKFERLRDQLSELTWTRREEENEFHAHKTEEDELRAEFRGALKEFKATVNISHIEEAKLLPSEKTAMKELQKRFKKYNAPATIDECNDAIADEEVRNEVAQLQGSLKDVQRLAQLEQEEVEVVAELEKSQATIDSWEADMTELLERWIHPLRDLVERINVNFSNFFAKINCAGQVVLAEPEEKLKIEEYGIEILVKYRAQNSLQKLTANTQSGGERSVATMLYLMALQELCPVPFRCIDEINQGMDPTNERLVFNMLVDLISGDGHLGKTQYFLLTPKLLPGLNYTEKVAIQIIQNTSFMSGGAPLAVYKEQ</sequence>
<dbReference type="WBParaSite" id="Pan_g22024.t1">
    <property type="protein sequence ID" value="Pan_g22024.t1"/>
    <property type="gene ID" value="Pan_g22024"/>
</dbReference>
<dbReference type="GO" id="GO:0030915">
    <property type="term" value="C:Smc5-Smc6 complex"/>
    <property type="evidence" value="ECO:0007669"/>
    <property type="project" value="TreeGrafter"/>
</dbReference>
<organism evidence="6 7">
    <name type="scientific">Panagrellus redivivus</name>
    <name type="common">Microworm</name>
    <dbReference type="NCBI Taxonomy" id="6233"/>
    <lineage>
        <taxon>Eukaryota</taxon>
        <taxon>Metazoa</taxon>
        <taxon>Ecdysozoa</taxon>
        <taxon>Nematoda</taxon>
        <taxon>Chromadorea</taxon>
        <taxon>Rhabditida</taxon>
        <taxon>Tylenchina</taxon>
        <taxon>Panagrolaimomorpha</taxon>
        <taxon>Panagrolaimoidea</taxon>
        <taxon>Panagrolaimidae</taxon>
        <taxon>Panagrellus</taxon>
    </lineage>
</organism>
<evidence type="ECO:0000313" key="6">
    <source>
        <dbReference type="Proteomes" id="UP000492821"/>
    </source>
</evidence>
<evidence type="ECO:0000256" key="2">
    <source>
        <dbReference type="ARBA" id="ARBA00018687"/>
    </source>
</evidence>
<feature type="coiled-coil region" evidence="4">
    <location>
        <begin position="838"/>
        <end position="885"/>
    </location>
</feature>
<feature type="coiled-coil region" evidence="4">
    <location>
        <begin position="257"/>
        <end position="291"/>
    </location>
</feature>
<comment type="similarity">
    <text evidence="1">Belongs to the SMC family. SMC5 subfamily.</text>
</comment>
<dbReference type="GO" id="GO:0005634">
    <property type="term" value="C:nucleus"/>
    <property type="evidence" value="ECO:0007669"/>
    <property type="project" value="TreeGrafter"/>
</dbReference>
<dbReference type="InterPro" id="IPR003395">
    <property type="entry name" value="RecF/RecN/SMC_N"/>
</dbReference>
<protein>
    <recommendedName>
        <fullName evidence="2">Structural maintenance of chromosomes protein 5</fullName>
    </recommendedName>
</protein>
<dbReference type="GO" id="GO:0003697">
    <property type="term" value="F:single-stranded DNA binding"/>
    <property type="evidence" value="ECO:0007669"/>
    <property type="project" value="TreeGrafter"/>
</dbReference>
<evidence type="ECO:0000313" key="7">
    <source>
        <dbReference type="WBParaSite" id="Pan_g22024.t1"/>
    </source>
</evidence>
<keyword evidence="3 4" id="KW-0175">Coiled coil</keyword>
<dbReference type="PANTHER" id="PTHR45916">
    <property type="entry name" value="STRUCTURAL MAINTENANCE OF CHROMOSOMES PROTEIN 5"/>
    <property type="match status" value="1"/>
</dbReference>
<keyword evidence="6" id="KW-1185">Reference proteome</keyword>
<feature type="coiled-coil region" evidence="4">
    <location>
        <begin position="735"/>
        <end position="776"/>
    </location>
</feature>
<evidence type="ECO:0000256" key="3">
    <source>
        <dbReference type="ARBA" id="ARBA00023054"/>
    </source>
</evidence>
<feature type="coiled-coil region" evidence="4">
    <location>
        <begin position="630"/>
        <end position="664"/>
    </location>
</feature>
<dbReference type="SUPFAM" id="SSF52540">
    <property type="entry name" value="P-loop containing nucleoside triphosphate hydrolases"/>
    <property type="match status" value="1"/>
</dbReference>
<dbReference type="GO" id="GO:0000724">
    <property type="term" value="P:double-strand break repair via homologous recombination"/>
    <property type="evidence" value="ECO:0007669"/>
    <property type="project" value="TreeGrafter"/>
</dbReference>
<dbReference type="Pfam" id="PF02463">
    <property type="entry name" value="SMC_N"/>
    <property type="match status" value="1"/>
</dbReference>
<evidence type="ECO:0000256" key="4">
    <source>
        <dbReference type="SAM" id="Coils"/>
    </source>
</evidence>
<dbReference type="Proteomes" id="UP000492821">
    <property type="component" value="Unassembled WGS sequence"/>
</dbReference>
<dbReference type="Gene3D" id="3.40.50.300">
    <property type="entry name" value="P-loop containing nucleotide triphosphate hydrolases"/>
    <property type="match status" value="2"/>
</dbReference>